<evidence type="ECO:0000313" key="5">
    <source>
        <dbReference type="EMBL" id="KAF7599011.1"/>
    </source>
</evidence>
<dbReference type="Pfam" id="PF10282">
    <property type="entry name" value="Lactonase"/>
    <property type="match status" value="1"/>
</dbReference>
<dbReference type="InterPro" id="IPR050282">
    <property type="entry name" value="Cycloisomerase_2"/>
</dbReference>
<dbReference type="GO" id="GO:0017057">
    <property type="term" value="F:6-phosphogluconolactonase activity"/>
    <property type="evidence" value="ECO:0007669"/>
    <property type="project" value="TreeGrafter"/>
</dbReference>
<proteinExistence type="inferred from homology"/>
<keyword evidence="2" id="KW-0119">Carbohydrate metabolism</keyword>
<reference evidence="6 7" key="2">
    <citation type="submission" date="2017-07" db="EMBL/GenBank/DDBJ databases">
        <title>Candidatus Dactylopiibacterium carminicum, a nitrogen-fixing symbiont of the cochineal insect Dactylopius coccus and Dactylopius opuntiae (Hemiptera: Coccoidea: Dactylopiidae).</title>
        <authorList>
            <person name="Vera A."/>
        </authorList>
    </citation>
    <scope>NUCLEOTIDE SEQUENCE [LARGE SCALE GENOMIC DNA]</scope>
    <source>
        <strain evidence="6 7">NFDCM</strain>
    </source>
</reference>
<dbReference type="InterPro" id="IPR013783">
    <property type="entry name" value="Ig-like_fold"/>
</dbReference>
<evidence type="ECO:0000313" key="8">
    <source>
        <dbReference type="Proteomes" id="UP000623509"/>
    </source>
</evidence>
<dbReference type="InterPro" id="IPR019405">
    <property type="entry name" value="Lactonase_7-beta_prop"/>
</dbReference>
<evidence type="ECO:0000256" key="3">
    <source>
        <dbReference type="SAM" id="MobiDB-lite"/>
    </source>
</evidence>
<evidence type="ECO:0000256" key="2">
    <source>
        <dbReference type="ARBA" id="ARBA00022526"/>
    </source>
</evidence>
<feature type="region of interest" description="Disordered" evidence="3">
    <location>
        <begin position="2091"/>
        <end position="2116"/>
    </location>
</feature>
<dbReference type="SMART" id="SM00736">
    <property type="entry name" value="CADG"/>
    <property type="match status" value="2"/>
</dbReference>
<dbReference type="GO" id="GO:0006006">
    <property type="term" value="P:glucose metabolic process"/>
    <property type="evidence" value="ECO:0007669"/>
    <property type="project" value="UniProtKB-KW"/>
</dbReference>
<dbReference type="InterPro" id="IPR011044">
    <property type="entry name" value="Quino_amine_DH_bsu"/>
</dbReference>
<dbReference type="Gene3D" id="2.130.10.10">
    <property type="entry name" value="YVTN repeat-like/Quinoprotein amine dehydrogenase"/>
    <property type="match status" value="4"/>
</dbReference>
<dbReference type="InterPro" id="IPR015919">
    <property type="entry name" value="Cadherin-like_sf"/>
</dbReference>
<evidence type="ECO:0000259" key="4">
    <source>
        <dbReference type="SMART" id="SM00736"/>
    </source>
</evidence>
<dbReference type="RefSeq" id="WP_095524753.1">
    <property type="nucleotide sequence ID" value="NZ_MDUX01000030.1"/>
</dbReference>
<dbReference type="Proteomes" id="UP000623509">
    <property type="component" value="Unassembled WGS sequence"/>
</dbReference>
<feature type="region of interest" description="Disordered" evidence="3">
    <location>
        <begin position="2146"/>
        <end position="2169"/>
    </location>
</feature>
<accession>A0A272ESJ7</accession>
<organism evidence="6 7">
    <name type="scientific">Candidatus Dactylopiibacterium carminicum</name>
    <dbReference type="NCBI Taxonomy" id="857335"/>
    <lineage>
        <taxon>Bacteria</taxon>
        <taxon>Pseudomonadati</taxon>
        <taxon>Pseudomonadota</taxon>
        <taxon>Betaproteobacteria</taxon>
        <taxon>Rhodocyclales</taxon>
        <taxon>Rhodocyclaceae</taxon>
        <taxon>Candidatus Dactylopiibacterium</taxon>
    </lineage>
</organism>
<dbReference type="PANTHER" id="PTHR30344">
    <property type="entry name" value="6-PHOSPHOGLUCONOLACTONASE-RELATED"/>
    <property type="match status" value="1"/>
</dbReference>
<evidence type="ECO:0000313" key="7">
    <source>
        <dbReference type="Proteomes" id="UP000216107"/>
    </source>
</evidence>
<comment type="caution">
    <text evidence="6">The sequence shown here is derived from an EMBL/GenBank/DDBJ whole genome shotgun (WGS) entry which is preliminary data.</text>
</comment>
<dbReference type="Proteomes" id="UP000216107">
    <property type="component" value="Unassembled WGS sequence"/>
</dbReference>
<dbReference type="GO" id="GO:0005829">
    <property type="term" value="C:cytosol"/>
    <property type="evidence" value="ECO:0007669"/>
    <property type="project" value="TreeGrafter"/>
</dbReference>
<dbReference type="EMBL" id="NMRN01000024">
    <property type="protein sequence ID" value="PAS93016.1"/>
    <property type="molecule type" value="Genomic_DNA"/>
</dbReference>
<dbReference type="GO" id="GO:0005509">
    <property type="term" value="F:calcium ion binding"/>
    <property type="evidence" value="ECO:0007669"/>
    <property type="project" value="InterPro"/>
</dbReference>
<evidence type="ECO:0000256" key="1">
    <source>
        <dbReference type="ARBA" id="ARBA00005564"/>
    </source>
</evidence>
<evidence type="ECO:0000313" key="6">
    <source>
        <dbReference type="EMBL" id="PAS93016.1"/>
    </source>
</evidence>
<reference evidence="5 8" key="1">
    <citation type="submission" date="2016-08" db="EMBL/GenBank/DDBJ databases">
        <title>Candidatus Dactylopiibacterium carminicum genome sequence.</title>
        <authorList>
            <person name="Ramirez-Puebla S.T."/>
            <person name="Ormeno-Orrillo E."/>
            <person name="Vera-Ponce De Leon A."/>
            <person name="Luis L."/>
            <person name="Sanchez-Flores A."/>
            <person name="Monica R."/>
            <person name="Martinez-Romero E."/>
        </authorList>
    </citation>
    <scope>NUCLEOTIDE SEQUENCE [LARGE SCALE GENOMIC DNA]</scope>
    <source>
        <strain evidence="5">END1</strain>
    </source>
</reference>
<dbReference type="OrthoDB" id="8622301at2"/>
<dbReference type="PANTHER" id="PTHR30344:SF1">
    <property type="entry name" value="6-PHOSPHOGLUCONOLACTONASE"/>
    <property type="match status" value="1"/>
</dbReference>
<gene>
    <name evidence="5" type="ORF">BGI27_10050</name>
    <name evidence="6" type="ORF">CGU29_09135</name>
</gene>
<dbReference type="Pfam" id="PF05345">
    <property type="entry name" value="He_PIG"/>
    <property type="match status" value="2"/>
</dbReference>
<sequence>MLSGDSTAAYVSSASDGANLAVFTVGEDGSLDLSSTVAPSAGMSRLVVSTDGQFIYGGKNLFFGTVALSVISASSATSPYTEGSTITPAAGLTLSDAEYDALADGAGNYNGATITLQREGSANADDSFGLSEGNGLTLDGDSILLNGGKIADFTSADGTLTIVFTAEVSTATANAVLRQISYTYQGGDPGASIRLTLGVKDQFTSGTDSITLALAVTEVNDAPVVSATPASTKQDAGKAAVDLFSDVEVSAVESAQAIISLTLTVSGLQDGASETLRIDGSTVALVAGSGTTTNGHAWSVAIDADSGVATVTITSSAGMSGEAAAALIEGLAYANADKATGTVGERVVTLVEIQDNGGTDNGGVDTTDLSIAAAVLVEVGQSPTLGAETGTLDYAELISSNDWPSPYEGIQDVASAGDWVYAVRTAEVWSSEAGSYVNVSTLYVFQRGDDGALTLLQSIVSTDVAALTGAAEIQISADGDTVYVIGGESVALFGLDAGSGELESLGSFGADLVSAHGLISDVLADGDLVYVTAGSSLIVFERSGDTLTQKNSYTTSSEEAQFSALQLSADGQYLFVGTSGGSTLASVYRVASDGSLSFVMAAQGTDPAAGEQYYYTSALTLSPDGATLYAADYDGSTYRLYTLSVDAEGNLGAVATTELDGAAKSIIVSTDGAALFVIGGESIGIYTRAADGTPALVQTLDGSGGKDFGELRGATLSADGTQLYVAGTFSWSDGLLVLDLKAGSSTYTEDGDAVALLPGGTLSDPQLDALNDGTGNYQGASIVVTRTDDGGGDHDVFGFIDGDGLTFENGNIKLDGVTIASVVDTGSSFIVTFTAAISRSDAQNVLRHIAYSNTSDDPTQNGNQATFSIRLNDGTGYSHELSVDLTLEGVNDPPVIETDALAPTYNAEGERVHLFENTIIDTVEADQQIWRVTVTLDAANAGDVLGLDGGRITLDTATSGTQTTGTGLQYSVQIQDGKTIVTLYLMSSSERAAEIIDSLTYGNTGSDLSGTRSISLSVTEYADSNQTTVAEMQAVVTLAVAASQNTAPDLAGGTAVDYTEQADSVALVPGATVSDAQMDAFNGGSGNYDGAVLTLTLGDGKSAADTLGFAAGNGLTLESGSLKKDGVTIGSVTNANGVLSITFTDANGSIPTTADVQNALRQITYANSSNTPVESVAVSVTLSDQRGLESAALDFTIAITAVNDIPTVEADPVLSLGDLEHLQQLTGIAGLGTLSSSIVSSDGSRVYLADEQGAIALFSRDADSGELTYITTFAAVDGFAGVKQMVLSADGTNLYALRADGNAIGQFSVAADGTITHQATVVSDYSVDGGNLNAIKGIALSEDGENLYLINSYYDQLAWLSRDTATGELTYVAALGGSMWSEPYLWQPTDIVIQDDLVFVVTSASSNSTLIVYQRDASGALELLGYTQNGSDSLTGLQHVAVSADGGTIFVASDSRIDAFSLDAASGTLTHLGSIAGESIGDIAVSADGKALFVTLADGTLNYYATATLALISSQSGLDGAGQIAISADGGVLVVGDALEVLSAPPAADPSVVIGGEAVLLAPTLVLGDAELDAAADGAGNYQGASLTFSGQAGDVFGFLDGNGYTLDGEAIRLDGMVVATLAQADGDATLTFTGALTKDQANALLHQITYAATVGDSGTRAVTLILNDGTADSAARTVLVTLLNLDDNHAPVAGEDDYSLTDATAGESYSVVLPETLFSDADGDTLTWSVGGLPEGLSFDAATRTISGTPMASGEVTLIVKVTDPSGASAERSLTLNVAEAEAGNTAPVAGEDDYTLTDATVGEGYSTALPADLFSDADGDTLTWSVEGLPEGLSFDADTLTISGSVAATGSYTLTITVTDPSGASATRVLTLNVQAASAPDVVPAGLPASYFSTSRFGATDADERAPELFSAARPTAPASLAGFGAPALPDAPVPGHEAASAPLTARATLELLEALNARREAEPTVPAAAMQLADGRVTPLVTLAAAEGPALAARVEALHGTWRADVAGNRQVFALPAGLFVSRAPIAALTLRMADGRPLPGNLRLDVERGLVIRSGLQGSERALALELRLQTIDGRSLSIPLTLGGVERPGSARGGEVSGSSTGAMEQGAGKDALSLQLREHAARDLFAQAKAFLATLGDDPAATSTRLPGAARDTAPAAHVSAES</sequence>
<dbReference type="EMBL" id="MDUX01000030">
    <property type="protein sequence ID" value="KAF7599011.1"/>
    <property type="molecule type" value="Genomic_DNA"/>
</dbReference>
<keyword evidence="2" id="KW-0313">Glucose metabolism</keyword>
<dbReference type="Gene3D" id="2.60.40.10">
    <property type="entry name" value="Immunoglobulins"/>
    <property type="match status" value="2"/>
</dbReference>
<keyword evidence="8" id="KW-1185">Reference proteome</keyword>
<feature type="domain" description="Dystroglycan-type cadherin-like" evidence="4">
    <location>
        <begin position="1696"/>
        <end position="1786"/>
    </location>
</feature>
<protein>
    <recommendedName>
        <fullName evidence="4">Dystroglycan-type cadherin-like domain-containing protein</fullName>
    </recommendedName>
</protein>
<comment type="similarity">
    <text evidence="1">Belongs to the cycloisomerase 2 family.</text>
</comment>
<dbReference type="SUPFAM" id="SSF49313">
    <property type="entry name" value="Cadherin-like"/>
    <property type="match status" value="2"/>
</dbReference>
<feature type="domain" description="Dystroglycan-type cadherin-like" evidence="4">
    <location>
        <begin position="1793"/>
        <end position="1883"/>
    </location>
</feature>
<dbReference type="InterPro" id="IPR006644">
    <property type="entry name" value="Cadg"/>
</dbReference>
<dbReference type="SUPFAM" id="SSF50969">
    <property type="entry name" value="YVTN repeat-like/Quinoprotein amine dehydrogenase"/>
    <property type="match status" value="2"/>
</dbReference>
<dbReference type="InterPro" id="IPR015943">
    <property type="entry name" value="WD40/YVTN_repeat-like_dom_sf"/>
</dbReference>
<dbReference type="GO" id="GO:0016020">
    <property type="term" value="C:membrane"/>
    <property type="evidence" value="ECO:0007669"/>
    <property type="project" value="InterPro"/>
</dbReference>
<name>A0A272ESJ7_9RHOO</name>